<dbReference type="InterPro" id="IPR011009">
    <property type="entry name" value="Kinase-like_dom_sf"/>
</dbReference>
<accession>A0ABW2T0Y7</accession>
<name>A0ABW2T0Y7_9ACTN</name>
<evidence type="ECO:0000313" key="2">
    <source>
        <dbReference type="EMBL" id="MFC7602295.1"/>
    </source>
</evidence>
<dbReference type="SUPFAM" id="SSF56112">
    <property type="entry name" value="Protein kinase-like (PK-like)"/>
    <property type="match status" value="1"/>
</dbReference>
<feature type="domain" description="Aminoglycoside phosphotransferase" evidence="1">
    <location>
        <begin position="52"/>
        <end position="261"/>
    </location>
</feature>
<evidence type="ECO:0000259" key="1">
    <source>
        <dbReference type="Pfam" id="PF01636"/>
    </source>
</evidence>
<proteinExistence type="predicted"/>
<protein>
    <submittedName>
        <fullName evidence="2">Phosphotransferase enzyme family protein</fullName>
    </submittedName>
</protein>
<dbReference type="RefSeq" id="WP_343964290.1">
    <property type="nucleotide sequence ID" value="NZ_BAAAGK010000023.1"/>
</dbReference>
<organism evidence="2 3">
    <name type="scientific">Streptosporangium amethystogenes subsp. fukuiense</name>
    <dbReference type="NCBI Taxonomy" id="698418"/>
    <lineage>
        <taxon>Bacteria</taxon>
        <taxon>Bacillati</taxon>
        <taxon>Actinomycetota</taxon>
        <taxon>Actinomycetes</taxon>
        <taxon>Streptosporangiales</taxon>
        <taxon>Streptosporangiaceae</taxon>
        <taxon>Streptosporangium</taxon>
    </lineage>
</organism>
<comment type="caution">
    <text evidence="2">The sequence shown here is derived from an EMBL/GenBank/DDBJ whole genome shotgun (WGS) entry which is preliminary data.</text>
</comment>
<dbReference type="Proteomes" id="UP001596514">
    <property type="component" value="Unassembled WGS sequence"/>
</dbReference>
<gene>
    <name evidence="2" type="ORF">ACFQVD_19530</name>
</gene>
<sequence>MTMTTDHAAEHAAGQAGGLTRDRLHSLLAAVCDRAGLASGDAELIKFTNNAVFRLRRAPVVVRIAGSSAARSRVPTVVRVARWLADHDFPAVRLLPGCEQPLQVEGHLVTLWKHVPEVGPRPGGGELAILLRRLHRLPDPPVDLPEWAPMAEVRQRLAEPEDLSAGDHAFLLDECDEVEERLAALDYALPAGVIHGDVFMGNVIAGPRGPVLCDFDSTGTGPREWDLAPVAVGRLRMDYPADEHTSLAEGYGFDVTRWRGFPVLRRLRELKLVTSVLPVLRSNPGIRSQWEHRMRSFKARDQTVRWQPYR</sequence>
<dbReference type="Gene3D" id="3.90.1200.10">
    <property type="match status" value="1"/>
</dbReference>
<keyword evidence="3" id="KW-1185">Reference proteome</keyword>
<dbReference type="EMBL" id="JBHTEE010000001">
    <property type="protein sequence ID" value="MFC7602295.1"/>
    <property type="molecule type" value="Genomic_DNA"/>
</dbReference>
<reference evidence="3" key="1">
    <citation type="journal article" date="2019" name="Int. J. Syst. Evol. Microbiol.">
        <title>The Global Catalogue of Microorganisms (GCM) 10K type strain sequencing project: providing services to taxonomists for standard genome sequencing and annotation.</title>
        <authorList>
            <consortium name="The Broad Institute Genomics Platform"/>
            <consortium name="The Broad Institute Genome Sequencing Center for Infectious Disease"/>
            <person name="Wu L."/>
            <person name="Ma J."/>
        </authorList>
    </citation>
    <scope>NUCLEOTIDE SEQUENCE [LARGE SCALE GENOMIC DNA]</scope>
    <source>
        <strain evidence="3">JCM 10083</strain>
    </source>
</reference>
<dbReference type="InterPro" id="IPR002575">
    <property type="entry name" value="Aminoglycoside_PTrfase"/>
</dbReference>
<evidence type="ECO:0000313" key="3">
    <source>
        <dbReference type="Proteomes" id="UP001596514"/>
    </source>
</evidence>
<dbReference type="Pfam" id="PF01636">
    <property type="entry name" value="APH"/>
    <property type="match status" value="1"/>
</dbReference>